<dbReference type="Proteomes" id="UP001476282">
    <property type="component" value="Unassembled WGS sequence"/>
</dbReference>
<dbReference type="Gene3D" id="3.40.1170.60">
    <property type="match status" value="1"/>
</dbReference>
<keyword evidence="5" id="KW-1185">Reference proteome</keyword>
<dbReference type="InterPro" id="IPR001126">
    <property type="entry name" value="UmuC"/>
</dbReference>
<dbReference type="InterPro" id="IPR050356">
    <property type="entry name" value="SulA_CellDiv_inhibitor"/>
</dbReference>
<sequence length="486" mass="54212">MFAALHLVDLPVLAALKTQPVAWRQPCGVLALQEGAIVEKVKLPLLAVNDAARRTGIDAGWPLNRALVRCPALVVLPPQPEHEAALLAEMIAHAETLTPDLEIATPDTLVLDLSRATARQTGRLDWLEMADGGELRHVRAATPDLATLGVRSEDCHGGFVTQESLKPLPLALLGNLPGGIELLELLENWGLRTLGDLMGLPRQALAERLGPAAGEWHDLLHEKKRRLLRLHRPPESLAQELDLEHPLAESEPLVFALQRLLGPLSARLHARHVAARALHLGFHFEDGNALARTLRLPEPRTDALLDPIRLLLENLKLPAPVIRLTLDAETADPEAAQRDAFQRELPRPQQWQETLARLEALLGEGQVGIPDPPADHHADHFRLRHPDAAPAENDHWPSCPVPLRRFRPPHEVHVAFSPGPTPLAVLSGPHRGEILRLRGPFLHSGRWWDENDRWRQMEWDIQLATGIYRLVHLPPERWRMEGGYTW</sequence>
<protein>
    <submittedName>
        <fullName evidence="4">DNA polymerase IV</fullName>
    </submittedName>
</protein>
<evidence type="ECO:0000259" key="3">
    <source>
        <dbReference type="PROSITE" id="PS50173"/>
    </source>
</evidence>
<gene>
    <name evidence="4" type="primary">dinB_1</name>
    <name evidence="4" type="ORF">Hsar01_01379</name>
</gene>
<organism evidence="4 5">
    <name type="scientific">Haloferula sargassicola</name>
    <dbReference type="NCBI Taxonomy" id="490096"/>
    <lineage>
        <taxon>Bacteria</taxon>
        <taxon>Pseudomonadati</taxon>
        <taxon>Verrucomicrobiota</taxon>
        <taxon>Verrucomicrobiia</taxon>
        <taxon>Verrucomicrobiales</taxon>
        <taxon>Verrucomicrobiaceae</taxon>
        <taxon>Haloferula</taxon>
    </lineage>
</organism>
<keyword evidence="2" id="KW-0227">DNA damage</keyword>
<name>A0ABP9UNA4_9BACT</name>
<dbReference type="CDD" id="cd03468">
    <property type="entry name" value="PolY_like"/>
    <property type="match status" value="1"/>
</dbReference>
<dbReference type="InterPro" id="IPR017961">
    <property type="entry name" value="DNA_pol_Y-fam_little_finger"/>
</dbReference>
<comment type="caution">
    <text evidence="4">The sequence shown here is derived from an EMBL/GenBank/DDBJ whole genome shotgun (WGS) entry which is preliminary data.</text>
</comment>
<dbReference type="PROSITE" id="PS50173">
    <property type="entry name" value="UMUC"/>
    <property type="match status" value="1"/>
</dbReference>
<evidence type="ECO:0000256" key="2">
    <source>
        <dbReference type="ARBA" id="ARBA00022763"/>
    </source>
</evidence>
<accession>A0ABP9UNA4</accession>
<reference evidence="4 5" key="1">
    <citation type="submission" date="2024-02" db="EMBL/GenBank/DDBJ databases">
        <title>Haloferula sargassicola NBRC 104335.</title>
        <authorList>
            <person name="Ichikawa N."/>
            <person name="Katano-Makiyama Y."/>
            <person name="Hidaka K."/>
        </authorList>
    </citation>
    <scope>NUCLEOTIDE SEQUENCE [LARGE SCALE GENOMIC DNA]</scope>
    <source>
        <strain evidence="4 5">NBRC 104335</strain>
    </source>
</reference>
<evidence type="ECO:0000256" key="1">
    <source>
        <dbReference type="ARBA" id="ARBA00010945"/>
    </source>
</evidence>
<evidence type="ECO:0000313" key="5">
    <source>
        <dbReference type="Proteomes" id="UP001476282"/>
    </source>
</evidence>
<dbReference type="SUPFAM" id="SSF56672">
    <property type="entry name" value="DNA/RNA polymerases"/>
    <property type="match status" value="1"/>
</dbReference>
<dbReference type="RefSeq" id="WP_353566305.1">
    <property type="nucleotide sequence ID" value="NZ_BAABRI010000006.1"/>
</dbReference>
<dbReference type="InterPro" id="IPR043128">
    <property type="entry name" value="Rev_trsase/Diguanyl_cyclase"/>
</dbReference>
<dbReference type="PANTHER" id="PTHR35369">
    <property type="entry name" value="BLR3025 PROTEIN-RELATED"/>
    <property type="match status" value="1"/>
</dbReference>
<dbReference type="Gene3D" id="3.30.70.270">
    <property type="match status" value="1"/>
</dbReference>
<dbReference type="InterPro" id="IPR043502">
    <property type="entry name" value="DNA/RNA_pol_sf"/>
</dbReference>
<dbReference type="Pfam" id="PF11799">
    <property type="entry name" value="IMS_C"/>
    <property type="match status" value="1"/>
</dbReference>
<evidence type="ECO:0000313" key="4">
    <source>
        <dbReference type="EMBL" id="GAA5482162.1"/>
    </source>
</evidence>
<dbReference type="PANTHER" id="PTHR35369:SF2">
    <property type="entry name" value="BLR3025 PROTEIN"/>
    <property type="match status" value="1"/>
</dbReference>
<feature type="domain" description="UmuC" evidence="3">
    <location>
        <begin position="1"/>
        <end position="114"/>
    </location>
</feature>
<dbReference type="Pfam" id="PF00817">
    <property type="entry name" value="IMS"/>
    <property type="match status" value="1"/>
</dbReference>
<comment type="similarity">
    <text evidence="1">Belongs to the DNA polymerase type-Y family.</text>
</comment>
<dbReference type="EMBL" id="BAABRI010000006">
    <property type="protein sequence ID" value="GAA5482162.1"/>
    <property type="molecule type" value="Genomic_DNA"/>
</dbReference>
<proteinExistence type="inferred from homology"/>